<dbReference type="AlphaFoldDB" id="A0A1H9Y8A3"/>
<keyword evidence="3 4" id="KW-0597">Phosphoprotein</keyword>
<dbReference type="InterPro" id="IPR001789">
    <property type="entry name" value="Sig_transdc_resp-reg_receiver"/>
</dbReference>
<keyword evidence="5" id="KW-0472">Membrane</keyword>
<dbReference type="Gene3D" id="3.30.565.10">
    <property type="entry name" value="Histidine kinase-like ATPase, C-terminal domain"/>
    <property type="match status" value="1"/>
</dbReference>
<dbReference type="InterPro" id="IPR035965">
    <property type="entry name" value="PAS-like_dom_sf"/>
</dbReference>
<keyword evidence="5" id="KW-0812">Transmembrane</keyword>
<dbReference type="SUPFAM" id="SSF55785">
    <property type="entry name" value="PYP-like sensor domain (PAS domain)"/>
    <property type="match status" value="1"/>
</dbReference>
<feature type="modified residue" description="4-aspartylphosphate" evidence="4">
    <location>
        <position position="627"/>
    </location>
</feature>
<dbReference type="CDD" id="cd00082">
    <property type="entry name" value="HisKA"/>
    <property type="match status" value="1"/>
</dbReference>
<name>A0A1H9Y8A3_9RHOB</name>
<dbReference type="PANTHER" id="PTHR43065:SF42">
    <property type="entry name" value="TWO-COMPONENT SENSOR PPRA"/>
    <property type="match status" value="1"/>
</dbReference>
<proteinExistence type="predicted"/>
<dbReference type="Pfam" id="PF02518">
    <property type="entry name" value="HATPase_c"/>
    <property type="match status" value="1"/>
</dbReference>
<dbReference type="PANTHER" id="PTHR43065">
    <property type="entry name" value="SENSOR HISTIDINE KINASE"/>
    <property type="match status" value="1"/>
</dbReference>
<keyword evidence="8" id="KW-0418">Kinase</keyword>
<evidence type="ECO:0000313" key="9">
    <source>
        <dbReference type="Proteomes" id="UP000199180"/>
    </source>
</evidence>
<comment type="catalytic activity">
    <reaction evidence="1">
        <text>ATP + protein L-histidine = ADP + protein N-phospho-L-histidine.</text>
        <dbReference type="EC" id="2.7.13.3"/>
    </reaction>
</comment>
<accession>A0A1H9Y8A3</accession>
<feature type="transmembrane region" description="Helical" evidence="5">
    <location>
        <begin position="40"/>
        <end position="64"/>
    </location>
</feature>
<dbReference type="EC" id="2.7.13.3" evidence="2"/>
<dbReference type="InterPro" id="IPR011006">
    <property type="entry name" value="CheY-like_superfamily"/>
</dbReference>
<dbReference type="CDD" id="cd00130">
    <property type="entry name" value="PAS"/>
    <property type="match status" value="1"/>
</dbReference>
<dbReference type="SUPFAM" id="SSF55874">
    <property type="entry name" value="ATPase domain of HSP90 chaperone/DNA topoisomerase II/histidine kinase"/>
    <property type="match status" value="1"/>
</dbReference>
<dbReference type="Pfam" id="PF00072">
    <property type="entry name" value="Response_reg"/>
    <property type="match status" value="1"/>
</dbReference>
<dbReference type="Proteomes" id="UP000199180">
    <property type="component" value="Unassembled WGS sequence"/>
</dbReference>
<evidence type="ECO:0000259" key="6">
    <source>
        <dbReference type="PROSITE" id="PS50109"/>
    </source>
</evidence>
<dbReference type="InterPro" id="IPR005467">
    <property type="entry name" value="His_kinase_dom"/>
</dbReference>
<dbReference type="Gene3D" id="3.30.450.20">
    <property type="entry name" value="PAS domain"/>
    <property type="match status" value="1"/>
</dbReference>
<dbReference type="InterPro" id="IPR036097">
    <property type="entry name" value="HisK_dim/P_sf"/>
</dbReference>
<organism evidence="8 9">
    <name type="scientific">Paracoccus homiensis</name>
    <dbReference type="NCBI Taxonomy" id="364199"/>
    <lineage>
        <taxon>Bacteria</taxon>
        <taxon>Pseudomonadati</taxon>
        <taxon>Pseudomonadota</taxon>
        <taxon>Alphaproteobacteria</taxon>
        <taxon>Rhodobacterales</taxon>
        <taxon>Paracoccaceae</taxon>
        <taxon>Paracoccus</taxon>
    </lineage>
</organism>
<evidence type="ECO:0000256" key="4">
    <source>
        <dbReference type="PROSITE-ProRule" id="PRU00169"/>
    </source>
</evidence>
<protein>
    <recommendedName>
        <fullName evidence="2">histidine kinase</fullName>
        <ecNumber evidence="2">2.7.13.3</ecNumber>
    </recommendedName>
</protein>
<dbReference type="SMART" id="SM00091">
    <property type="entry name" value="PAS"/>
    <property type="match status" value="2"/>
</dbReference>
<dbReference type="InterPro" id="IPR004358">
    <property type="entry name" value="Sig_transdc_His_kin-like_C"/>
</dbReference>
<keyword evidence="9" id="KW-1185">Reference proteome</keyword>
<dbReference type="PRINTS" id="PR00344">
    <property type="entry name" value="BCTRLSENSOR"/>
</dbReference>
<gene>
    <name evidence="8" type="ORF">SAMN04489858_10169</name>
</gene>
<dbReference type="SMART" id="SM00388">
    <property type="entry name" value="HisKA"/>
    <property type="match status" value="1"/>
</dbReference>
<evidence type="ECO:0000313" key="8">
    <source>
        <dbReference type="EMBL" id="SES65010.1"/>
    </source>
</evidence>
<sequence>MVHWDDRNGIPRGALSALPVLVFPTLLGAIALLISPDRSAGMATVIFTTVAFAWYLLGGAIALTHVRRRLHERRALAAIRGEVAAAPECVWISNQHGAILFANPAACDRFGDISGQGIQDFLMRFRADGDAAFDIMSRQAQRGGCAELELQEGDCLALSCASDAPLQIWSYHLAGAMDCGEQAAASVDLAGDEDGLEALPVALLRFSRDGTILRANQTARDLLEGRVPADGGQLNLGSVLDGPGRALGEWITDIYDGRIVATPEMLRMRAGDRRADAGERYFQVSLTPDHSRPGSMLAVLIDASAQKTLEVQFAQSQKMQAIGQLAGGVAHDFNNLLTAIRGHCDLLMLRHDRGDPDYADLDQISQNANRAAALVGQLLAFSRKQTLRPETLSVRDILAELTHLLNRLVGEPITLTIQHEAALKAIRADKRQLEQVIMNLVVNARDAMPDGGDVVVSTRNISLREGLSKGRFVLPQGDYVQIAVQDEGTGISSENLDKIFEPFFTTKPTGEGTGLGLSTVYGIVKQSGGYVVCDSVLGEGTCFTLYFPAHEVAEAEMQPQIVASVAAAPSAETGQKVLLVEDEAPVRAFASRALKLKGYDVAEAENAEQALQIIQAQEVGFDLFVTDVVMPGMDGPTWVRLARETYPQTPVIFMSGYTEGNFAEGAEPLANSTFLAKPFTLAELARTVQDRLAAPKGTH</sequence>
<dbReference type="Pfam" id="PF13188">
    <property type="entry name" value="PAS_8"/>
    <property type="match status" value="1"/>
</dbReference>
<feature type="domain" description="Histidine kinase" evidence="6">
    <location>
        <begin position="328"/>
        <end position="551"/>
    </location>
</feature>
<dbReference type="InterPro" id="IPR036890">
    <property type="entry name" value="HATPase_C_sf"/>
</dbReference>
<dbReference type="FunFam" id="1.10.287.130:FF:000037">
    <property type="entry name" value="Hybrid sensor histidine kinase/response regulator"/>
    <property type="match status" value="1"/>
</dbReference>
<reference evidence="8 9" key="1">
    <citation type="submission" date="2016-10" db="EMBL/GenBank/DDBJ databases">
        <authorList>
            <person name="de Groot N.N."/>
        </authorList>
    </citation>
    <scope>NUCLEOTIDE SEQUENCE [LARGE SCALE GENOMIC DNA]</scope>
    <source>
        <strain evidence="8 9">DSM 17862</strain>
    </source>
</reference>
<dbReference type="Gene3D" id="3.40.50.2300">
    <property type="match status" value="1"/>
</dbReference>
<dbReference type="PROSITE" id="PS50110">
    <property type="entry name" value="RESPONSE_REGULATORY"/>
    <property type="match status" value="1"/>
</dbReference>
<dbReference type="Gene3D" id="1.10.287.130">
    <property type="match status" value="1"/>
</dbReference>
<dbReference type="PROSITE" id="PS50109">
    <property type="entry name" value="HIS_KIN"/>
    <property type="match status" value="1"/>
</dbReference>
<evidence type="ECO:0000256" key="2">
    <source>
        <dbReference type="ARBA" id="ARBA00012438"/>
    </source>
</evidence>
<dbReference type="SUPFAM" id="SSF47384">
    <property type="entry name" value="Homodimeric domain of signal transducing histidine kinase"/>
    <property type="match status" value="1"/>
</dbReference>
<dbReference type="GO" id="GO:0000155">
    <property type="term" value="F:phosphorelay sensor kinase activity"/>
    <property type="evidence" value="ECO:0007669"/>
    <property type="project" value="InterPro"/>
</dbReference>
<dbReference type="SMART" id="SM00387">
    <property type="entry name" value="HATPase_c"/>
    <property type="match status" value="1"/>
</dbReference>
<dbReference type="SMART" id="SM00448">
    <property type="entry name" value="REC"/>
    <property type="match status" value="1"/>
</dbReference>
<evidence type="ECO:0000256" key="1">
    <source>
        <dbReference type="ARBA" id="ARBA00000085"/>
    </source>
</evidence>
<keyword evidence="5" id="KW-1133">Transmembrane helix</keyword>
<feature type="transmembrane region" description="Helical" evidence="5">
    <location>
        <begin position="12"/>
        <end position="34"/>
    </location>
</feature>
<evidence type="ECO:0000259" key="7">
    <source>
        <dbReference type="PROSITE" id="PS50110"/>
    </source>
</evidence>
<dbReference type="STRING" id="364199.SAMN04489858_10169"/>
<dbReference type="Pfam" id="PF00512">
    <property type="entry name" value="HisKA"/>
    <property type="match status" value="1"/>
</dbReference>
<dbReference type="RefSeq" id="WP_090731594.1">
    <property type="nucleotide sequence ID" value="NZ_FOHO01000001.1"/>
</dbReference>
<dbReference type="InterPro" id="IPR003661">
    <property type="entry name" value="HisK_dim/P_dom"/>
</dbReference>
<dbReference type="EMBL" id="FOHO01000001">
    <property type="protein sequence ID" value="SES65010.1"/>
    <property type="molecule type" value="Genomic_DNA"/>
</dbReference>
<feature type="domain" description="Response regulatory" evidence="7">
    <location>
        <begin position="576"/>
        <end position="692"/>
    </location>
</feature>
<dbReference type="OrthoDB" id="9796100at2"/>
<dbReference type="SUPFAM" id="SSF52172">
    <property type="entry name" value="CheY-like"/>
    <property type="match status" value="1"/>
</dbReference>
<keyword evidence="8" id="KW-0808">Transferase</keyword>
<evidence type="ECO:0000256" key="3">
    <source>
        <dbReference type="ARBA" id="ARBA00022553"/>
    </source>
</evidence>
<evidence type="ECO:0000256" key="5">
    <source>
        <dbReference type="SAM" id="Phobius"/>
    </source>
</evidence>
<dbReference type="InterPro" id="IPR003594">
    <property type="entry name" value="HATPase_dom"/>
</dbReference>
<dbReference type="InterPro" id="IPR000014">
    <property type="entry name" value="PAS"/>
</dbReference>